<dbReference type="PANTHER" id="PTHR43198:SF2">
    <property type="entry name" value="SI:CH1073-67J19.1-RELATED"/>
    <property type="match status" value="1"/>
</dbReference>
<dbReference type="Gene3D" id="1.20.910.10">
    <property type="entry name" value="Heme oxygenase-like"/>
    <property type="match status" value="1"/>
</dbReference>
<keyword evidence="3" id="KW-1185">Reference proteome</keyword>
<dbReference type="GO" id="GO:0006772">
    <property type="term" value="P:thiamine metabolic process"/>
    <property type="evidence" value="ECO:0007669"/>
    <property type="project" value="UniProtKB-ARBA"/>
</dbReference>
<evidence type="ECO:0000313" key="2">
    <source>
        <dbReference type="EMBL" id="OWF49819.1"/>
    </source>
</evidence>
<comment type="caution">
    <text evidence="2">The sequence shown here is derived from an EMBL/GenBank/DDBJ whole genome shotgun (WGS) entry which is preliminary data.</text>
</comment>
<reference evidence="2 3" key="1">
    <citation type="journal article" date="2017" name="Nat. Ecol. Evol.">
        <title>Scallop genome provides insights into evolution of bilaterian karyotype and development.</title>
        <authorList>
            <person name="Wang S."/>
            <person name="Zhang J."/>
            <person name="Jiao W."/>
            <person name="Li J."/>
            <person name="Xun X."/>
            <person name="Sun Y."/>
            <person name="Guo X."/>
            <person name="Huan P."/>
            <person name="Dong B."/>
            <person name="Zhang L."/>
            <person name="Hu X."/>
            <person name="Sun X."/>
            <person name="Wang J."/>
            <person name="Zhao C."/>
            <person name="Wang Y."/>
            <person name="Wang D."/>
            <person name="Huang X."/>
            <person name="Wang R."/>
            <person name="Lv J."/>
            <person name="Li Y."/>
            <person name="Zhang Z."/>
            <person name="Liu B."/>
            <person name="Lu W."/>
            <person name="Hui Y."/>
            <person name="Liang J."/>
            <person name="Zhou Z."/>
            <person name="Hou R."/>
            <person name="Li X."/>
            <person name="Liu Y."/>
            <person name="Li H."/>
            <person name="Ning X."/>
            <person name="Lin Y."/>
            <person name="Zhao L."/>
            <person name="Xing Q."/>
            <person name="Dou J."/>
            <person name="Li Y."/>
            <person name="Mao J."/>
            <person name="Guo H."/>
            <person name="Dou H."/>
            <person name="Li T."/>
            <person name="Mu C."/>
            <person name="Jiang W."/>
            <person name="Fu Q."/>
            <person name="Fu X."/>
            <person name="Miao Y."/>
            <person name="Liu J."/>
            <person name="Yu Q."/>
            <person name="Li R."/>
            <person name="Liao H."/>
            <person name="Li X."/>
            <person name="Kong Y."/>
            <person name="Jiang Z."/>
            <person name="Chourrout D."/>
            <person name="Li R."/>
            <person name="Bao Z."/>
        </authorList>
    </citation>
    <scope>NUCLEOTIDE SEQUENCE [LARGE SCALE GENOMIC DNA]</scope>
    <source>
        <strain evidence="2 3">PY_sf001</strain>
    </source>
</reference>
<sequence length="210" mass="23750">MTTTLPDQLWLATDATRQAILQAAFVKGIKDKNLDPVKFCQFTIQDAIYVYKSKLSIDAALRRSSPGPVTDLLRTLSQNYATYATAMLDGWLIKENVADSAVKLGQACSEYIAYEKTVAETMNPIYFLVALLPCLRTWYWIGQQLATADKGIYTAWANDNFAGSTWRKLEAQVEAAYLVNAIDKAEAQTVYDKCMEYELRFFDSVRNQTY</sequence>
<accession>A0A210QM58</accession>
<gene>
    <name evidence="2" type="ORF">KP79_PYT05733</name>
</gene>
<evidence type="ECO:0000313" key="3">
    <source>
        <dbReference type="Proteomes" id="UP000242188"/>
    </source>
</evidence>
<dbReference type="Pfam" id="PF03070">
    <property type="entry name" value="TENA_THI-4"/>
    <property type="match status" value="1"/>
</dbReference>
<dbReference type="AlphaFoldDB" id="A0A210QM58"/>
<organism evidence="2 3">
    <name type="scientific">Mizuhopecten yessoensis</name>
    <name type="common">Japanese scallop</name>
    <name type="synonym">Patinopecten yessoensis</name>
    <dbReference type="NCBI Taxonomy" id="6573"/>
    <lineage>
        <taxon>Eukaryota</taxon>
        <taxon>Metazoa</taxon>
        <taxon>Spiralia</taxon>
        <taxon>Lophotrochozoa</taxon>
        <taxon>Mollusca</taxon>
        <taxon>Bivalvia</taxon>
        <taxon>Autobranchia</taxon>
        <taxon>Pteriomorphia</taxon>
        <taxon>Pectinida</taxon>
        <taxon>Pectinoidea</taxon>
        <taxon>Pectinidae</taxon>
        <taxon>Mizuhopecten</taxon>
    </lineage>
</organism>
<feature type="domain" description="Thiaminase-2/PQQC" evidence="1">
    <location>
        <begin position="25"/>
        <end position="207"/>
    </location>
</feature>
<dbReference type="InterPro" id="IPR004305">
    <property type="entry name" value="Thiaminase-2/PQQC"/>
</dbReference>
<dbReference type="CDD" id="cd19359">
    <property type="entry name" value="TenA_C_Bt3146-like"/>
    <property type="match status" value="1"/>
</dbReference>
<evidence type="ECO:0000259" key="1">
    <source>
        <dbReference type="Pfam" id="PF03070"/>
    </source>
</evidence>
<protein>
    <recommendedName>
        <fullName evidence="1">Thiaminase-2/PQQC domain-containing protein</fullName>
    </recommendedName>
</protein>
<dbReference type="InterPro" id="IPR050967">
    <property type="entry name" value="Thiamine_Salvage_TenA"/>
</dbReference>
<dbReference type="PANTHER" id="PTHR43198">
    <property type="entry name" value="BIFUNCTIONAL TH2 PROTEIN"/>
    <property type="match status" value="1"/>
</dbReference>
<dbReference type="OrthoDB" id="6062485at2759"/>
<dbReference type="InterPro" id="IPR016084">
    <property type="entry name" value="Haem_Oase-like_multi-hlx"/>
</dbReference>
<dbReference type="Proteomes" id="UP000242188">
    <property type="component" value="Unassembled WGS sequence"/>
</dbReference>
<proteinExistence type="predicted"/>
<dbReference type="GO" id="GO:0005829">
    <property type="term" value="C:cytosol"/>
    <property type="evidence" value="ECO:0007669"/>
    <property type="project" value="TreeGrafter"/>
</dbReference>
<dbReference type="EMBL" id="NEDP02002941">
    <property type="protein sequence ID" value="OWF49819.1"/>
    <property type="molecule type" value="Genomic_DNA"/>
</dbReference>
<dbReference type="SUPFAM" id="SSF48613">
    <property type="entry name" value="Heme oxygenase-like"/>
    <property type="match status" value="1"/>
</dbReference>
<name>A0A210QM58_MIZYE</name>